<name>A0A4P6UR39_9BURK</name>
<evidence type="ECO:0000313" key="1">
    <source>
        <dbReference type="EMBL" id="QBK06647.1"/>
    </source>
</evidence>
<gene>
    <name evidence="1" type="ORF">DW355_15940</name>
</gene>
<accession>A0A4P6UR39</accession>
<dbReference type="Proteomes" id="UP000292939">
    <property type="component" value="Chromosome"/>
</dbReference>
<dbReference type="OrthoDB" id="9774747at2"/>
<dbReference type="Gene3D" id="1.10.3210.10">
    <property type="entry name" value="Hypothetical protein af1432"/>
    <property type="match status" value="1"/>
</dbReference>
<dbReference type="KEGG" id="hgr:DW355_15940"/>
<dbReference type="AlphaFoldDB" id="A0A4P6UR39"/>
<sequence length="359" mass="39891">MPFHLRNEDGQILAYRGQLAQRDVLERLVFRGRQLFIDAAEDHAGAWDDSGGDGHILRPRGQNWYDYQEEANVLLRLPDDPRFLPRLIRFHDHLRELAIANPDAALLALFYLSTIEVRFYSATHAMLVSVMCGLAARNVLSWPEEKERTLSLAALSMNVGMTDLQDTLARQTTVLTPEQKIHVSNHASRSMSQLHRAGVTDPDWLEAVRLHHASFAGGLGNEVPWAERMAHLIQRADSFGARRAPRATRAPLVAARAMQAIYFDENKQIDPAGAALIKAVGIHTPGSFVQLETGEVAIVVKRGQITTTPKVLVLVNSDGIALSRFIVRDTALPGLRVARALERSEVKVSINLERILGFA</sequence>
<organism evidence="1 2">
    <name type="scientific">Hylemonella gracilis</name>
    <dbReference type="NCBI Taxonomy" id="80880"/>
    <lineage>
        <taxon>Bacteria</taxon>
        <taxon>Pseudomonadati</taxon>
        <taxon>Pseudomonadota</taxon>
        <taxon>Betaproteobacteria</taxon>
        <taxon>Burkholderiales</taxon>
        <taxon>Comamonadaceae</taxon>
        <taxon>Hylemonella</taxon>
    </lineage>
</organism>
<evidence type="ECO:0000313" key="2">
    <source>
        <dbReference type="Proteomes" id="UP000292939"/>
    </source>
</evidence>
<proteinExistence type="predicted"/>
<protein>
    <submittedName>
        <fullName evidence="1">Diguanylate cyclase</fullName>
    </submittedName>
</protein>
<reference evidence="1 2" key="1">
    <citation type="submission" date="2018-07" db="EMBL/GenBank/DDBJ databases">
        <title>Exploring interactions and the metabolic potential of the ultra-small soil bacteria Hylemonella gracilis.</title>
        <authorList>
            <person name="Tyc O."/>
            <person name="Kulkarni P."/>
            <person name="Gawehns F."/>
            <person name="Hundscheid M."/>
            <person name="Zweers H."/>
            <person name="Garbeva P."/>
        </authorList>
    </citation>
    <scope>NUCLEOTIDE SEQUENCE [LARGE SCALE GENOMIC DNA]</scope>
    <source>
        <strain evidence="1 2">NS1</strain>
    </source>
</reference>
<dbReference type="EMBL" id="CP031395">
    <property type="protein sequence ID" value="QBK06647.1"/>
    <property type="molecule type" value="Genomic_DNA"/>
</dbReference>